<comment type="caution">
    <text evidence="1">The sequence shown here is derived from an EMBL/GenBank/DDBJ whole genome shotgun (WGS) entry which is preliminary data.</text>
</comment>
<gene>
    <name evidence="1" type="ORF">L1O03_03420</name>
</gene>
<organism evidence="1 2">
    <name type="scientific">Corynebacterium uropygiale</name>
    <dbReference type="NCBI Taxonomy" id="1775911"/>
    <lineage>
        <taxon>Bacteria</taxon>
        <taxon>Bacillati</taxon>
        <taxon>Actinomycetota</taxon>
        <taxon>Actinomycetes</taxon>
        <taxon>Mycobacteriales</taxon>
        <taxon>Corynebacteriaceae</taxon>
        <taxon>Corynebacterium</taxon>
    </lineage>
</organism>
<keyword evidence="2" id="KW-1185">Reference proteome</keyword>
<dbReference type="Proteomes" id="UP001139336">
    <property type="component" value="Unassembled WGS sequence"/>
</dbReference>
<dbReference type="RefSeq" id="WP_236117996.1">
    <property type="nucleotide sequence ID" value="NZ_JAKGSI010000001.1"/>
</dbReference>
<dbReference type="EMBL" id="JAKGSI010000001">
    <property type="protein sequence ID" value="MCF4006227.1"/>
    <property type="molecule type" value="Genomic_DNA"/>
</dbReference>
<name>A0A9X1QPU3_9CORY</name>
<accession>A0A9X1QPU3</accession>
<sequence>MTERLRTSMESSLRTPPVALKRRALARASSTVDFPVPFSPVRMVTAPSMCQGSTMSCRITGSRSA</sequence>
<evidence type="ECO:0000313" key="2">
    <source>
        <dbReference type="Proteomes" id="UP001139336"/>
    </source>
</evidence>
<dbReference type="AlphaFoldDB" id="A0A9X1QPU3"/>
<evidence type="ECO:0000313" key="1">
    <source>
        <dbReference type="EMBL" id="MCF4006227.1"/>
    </source>
</evidence>
<proteinExistence type="predicted"/>
<reference evidence="1" key="1">
    <citation type="submission" date="2022-01" db="EMBL/GenBank/DDBJ databases">
        <title>Corynebacterium sp. nov isolated from isolated from the feces of the greater white-fronted geese (Anser albifrons) at Poyang Lake, PR China.</title>
        <authorList>
            <person name="Liu Q."/>
        </authorList>
    </citation>
    <scope>NUCLEOTIDE SEQUENCE</scope>
    <source>
        <strain evidence="1">JCM 32435</strain>
    </source>
</reference>
<protein>
    <submittedName>
        <fullName evidence="1">Uncharacterized protein</fullName>
    </submittedName>
</protein>